<name>A0A068QLP1_9VIRU</name>
<gene>
    <name evidence="1" type="primary">047L</name>
    <name evidence="1" type="ORF">IIV31_047L</name>
</gene>
<dbReference type="RefSeq" id="YP_009046661.1">
    <property type="nucleotide sequence ID" value="NC_024451.1"/>
</dbReference>
<dbReference type="KEGG" id="vg:19738631"/>
<protein>
    <submittedName>
        <fullName evidence="1">Uncharacterized protein</fullName>
    </submittedName>
</protein>
<sequence>MSGRRRAVDERLNSQPLRAVAPLFLTFLTSFIPSKSFHKINLKSNRDLTFQFIYGDGEATSDLEFPEQVGRCMNVKSSEFCFLGLSEREALLNAGTWNVTNLNYTLPRPSWTLHRKHLKLVFQSPIYEKRNT</sequence>
<proteinExistence type="predicted"/>
<dbReference type="Proteomes" id="UP000114278">
    <property type="component" value="Segment"/>
</dbReference>
<reference evidence="1 2" key="1">
    <citation type="journal article" date="2014" name="J. Gen. Virol.">
        <title>Genome sequence of a crustacean iridovirus, IIV31, isolated from the pill bug, Armadillidium vulgare.</title>
        <authorList>
            <person name="Piegu B."/>
            <person name="Guizard S."/>
            <person name="Yeping T."/>
            <person name="Cruaud C."/>
            <person name="Asgari S."/>
            <person name="Bideshi D.K."/>
            <person name="Federici B.A."/>
            <person name="Bigot Y."/>
        </authorList>
    </citation>
    <scope>NUCLEOTIDE SEQUENCE [LARGE SCALE GENOMIC DNA]</scope>
</reference>
<dbReference type="EMBL" id="HF920637">
    <property type="protein sequence ID" value="CCV02419.1"/>
    <property type="molecule type" value="Genomic_DNA"/>
</dbReference>
<dbReference type="GeneID" id="19738631"/>
<accession>A0A068QLP1</accession>
<organism evidence="1 2">
    <name type="scientific">Armadillidium vulgare iridescent virus</name>
    <dbReference type="NCBI Taxonomy" id="72201"/>
    <lineage>
        <taxon>Viruses</taxon>
        <taxon>Varidnaviria</taxon>
        <taxon>Bamfordvirae</taxon>
        <taxon>Nucleocytoviricota</taxon>
        <taxon>Megaviricetes</taxon>
        <taxon>Pimascovirales</taxon>
        <taxon>Pimascovirales incertae sedis</taxon>
        <taxon>Iridoviridae</taxon>
        <taxon>Betairidovirinae</taxon>
        <taxon>Iridovirus</taxon>
        <taxon>Iridovirus armadillidium1</taxon>
        <taxon>Invertebrate iridescent virus 31</taxon>
    </lineage>
</organism>
<evidence type="ECO:0000313" key="1">
    <source>
        <dbReference type="EMBL" id="CCV02419.1"/>
    </source>
</evidence>
<evidence type="ECO:0000313" key="2">
    <source>
        <dbReference type="Proteomes" id="UP000114278"/>
    </source>
</evidence>
<keyword evidence="2" id="KW-1185">Reference proteome</keyword>